<feature type="domain" description="Response regulatory" evidence="3">
    <location>
        <begin position="3"/>
        <end position="116"/>
    </location>
</feature>
<organism evidence="4 5">
    <name type="scientific">Calidithermus terrae</name>
    <dbReference type="NCBI Taxonomy" id="1408545"/>
    <lineage>
        <taxon>Bacteria</taxon>
        <taxon>Thermotogati</taxon>
        <taxon>Deinococcota</taxon>
        <taxon>Deinococci</taxon>
        <taxon>Thermales</taxon>
        <taxon>Thermaceae</taxon>
        <taxon>Calidithermus</taxon>
    </lineage>
</organism>
<comment type="caution">
    <text evidence="4">The sequence shown here is derived from an EMBL/GenBank/DDBJ whole genome shotgun (WGS) entry which is preliminary data.</text>
</comment>
<dbReference type="RefSeq" id="WP_119314797.1">
    <property type="nucleotide sequence ID" value="NZ_QXDL01000057.1"/>
</dbReference>
<sequence>MKRILVVDDDPSVRRFLQRALGLSGYAVETLASGEECLHRLEAERPDLLILDLMMPGLDGKEVLQHLDAQGIALKTVVLSAKDEEENQPEDLVGATAYLVKPVNISQLLDTVNGLLGGTNSA</sequence>
<dbReference type="GO" id="GO:0000160">
    <property type="term" value="P:phosphorelay signal transduction system"/>
    <property type="evidence" value="ECO:0007669"/>
    <property type="project" value="InterPro"/>
</dbReference>
<gene>
    <name evidence="4" type="primary">mprA_4</name>
    <name evidence="4" type="ORF">Mterra_01671</name>
</gene>
<dbReference type="SMART" id="SM00448">
    <property type="entry name" value="REC"/>
    <property type="match status" value="1"/>
</dbReference>
<dbReference type="AlphaFoldDB" id="A0A399EPQ2"/>
<protein>
    <submittedName>
        <fullName evidence="4">Response regulator MprA</fullName>
    </submittedName>
</protein>
<evidence type="ECO:0000256" key="2">
    <source>
        <dbReference type="PROSITE-ProRule" id="PRU00169"/>
    </source>
</evidence>
<dbReference type="InterPro" id="IPR050595">
    <property type="entry name" value="Bact_response_regulator"/>
</dbReference>
<dbReference type="CDD" id="cd17574">
    <property type="entry name" value="REC_OmpR"/>
    <property type="match status" value="1"/>
</dbReference>
<keyword evidence="5" id="KW-1185">Reference proteome</keyword>
<dbReference type="Gene3D" id="3.40.50.2300">
    <property type="match status" value="1"/>
</dbReference>
<feature type="modified residue" description="4-aspartylphosphate" evidence="2">
    <location>
        <position position="52"/>
    </location>
</feature>
<evidence type="ECO:0000259" key="3">
    <source>
        <dbReference type="PROSITE" id="PS50110"/>
    </source>
</evidence>
<dbReference type="InterPro" id="IPR001789">
    <property type="entry name" value="Sig_transdc_resp-reg_receiver"/>
</dbReference>
<reference evidence="4 5" key="1">
    <citation type="submission" date="2018-08" db="EMBL/GenBank/DDBJ databases">
        <title>Meiothermus terrae DSM 26712 genome sequencing project.</title>
        <authorList>
            <person name="Da Costa M.S."/>
            <person name="Albuquerque L."/>
            <person name="Raposo P."/>
            <person name="Froufe H.J.C."/>
            <person name="Barroso C.S."/>
            <person name="Egas C."/>
        </authorList>
    </citation>
    <scope>NUCLEOTIDE SEQUENCE [LARGE SCALE GENOMIC DNA]</scope>
    <source>
        <strain evidence="4 5">DSM 26712</strain>
    </source>
</reference>
<dbReference type="Pfam" id="PF00072">
    <property type="entry name" value="Response_reg"/>
    <property type="match status" value="1"/>
</dbReference>
<dbReference type="InterPro" id="IPR011006">
    <property type="entry name" value="CheY-like_superfamily"/>
</dbReference>
<evidence type="ECO:0000313" key="4">
    <source>
        <dbReference type="EMBL" id="RIH85526.1"/>
    </source>
</evidence>
<dbReference type="PANTHER" id="PTHR44591">
    <property type="entry name" value="STRESS RESPONSE REGULATOR PROTEIN 1"/>
    <property type="match status" value="1"/>
</dbReference>
<dbReference type="EMBL" id="QXDL01000057">
    <property type="protein sequence ID" value="RIH85526.1"/>
    <property type="molecule type" value="Genomic_DNA"/>
</dbReference>
<keyword evidence="1 2" id="KW-0597">Phosphoprotein</keyword>
<dbReference type="OrthoDB" id="5700660at2"/>
<evidence type="ECO:0000313" key="5">
    <source>
        <dbReference type="Proteomes" id="UP000265715"/>
    </source>
</evidence>
<dbReference type="Proteomes" id="UP000265715">
    <property type="component" value="Unassembled WGS sequence"/>
</dbReference>
<accession>A0A399EPQ2</accession>
<name>A0A399EPQ2_9DEIN</name>
<dbReference type="PANTHER" id="PTHR44591:SF3">
    <property type="entry name" value="RESPONSE REGULATORY DOMAIN-CONTAINING PROTEIN"/>
    <property type="match status" value="1"/>
</dbReference>
<proteinExistence type="predicted"/>
<dbReference type="SUPFAM" id="SSF52172">
    <property type="entry name" value="CheY-like"/>
    <property type="match status" value="1"/>
</dbReference>
<dbReference type="PROSITE" id="PS50110">
    <property type="entry name" value="RESPONSE_REGULATORY"/>
    <property type="match status" value="1"/>
</dbReference>
<evidence type="ECO:0000256" key="1">
    <source>
        <dbReference type="ARBA" id="ARBA00022553"/>
    </source>
</evidence>